<accession>A0ABR1UM52</accession>
<sequence>MEAVKKRNRTDLGLLERLPVELREMVYEHALPQRILRVYEDNEKLHIVLKSLAAPNLALVCQEMLYFCLKKYSRVPYTPVWHPNWPLTPSTRGVMEPQTTWYCPSKDVLFIDHTVHMPKLVLVQDSTIGDKADAGRQSYNVTNWDDAFCWQSRLFPMLAALSAISQLTETVLITPTSGDTLKLAMCQTLFPKLRKILFAAKSEVMRDQFALRRQRATFTQLNCKKSRENNGRNVNCVPLAQSRVVYNFLYDMTRVSDSLNLNVWNTTCLPFLKHMFGEGLRQPVPSHRELVQRQMAVARHYWDTAYTIEQDGSRLYDRYGSWVRSIDPNAPELIALLPSLPELPEIVPILLYSAPHSG</sequence>
<evidence type="ECO:0000313" key="2">
    <source>
        <dbReference type="EMBL" id="KAK8059982.1"/>
    </source>
</evidence>
<gene>
    <name evidence="2" type="ORF">PG996_009912</name>
</gene>
<comment type="caution">
    <text evidence="2">The sequence shown here is derived from an EMBL/GenBank/DDBJ whole genome shotgun (WGS) entry which is preliminary data.</text>
</comment>
<protein>
    <recommendedName>
        <fullName evidence="1">2EXR domain-containing protein</fullName>
    </recommendedName>
</protein>
<reference evidence="2 3" key="1">
    <citation type="submission" date="2023-01" db="EMBL/GenBank/DDBJ databases">
        <title>Analysis of 21 Apiospora genomes using comparative genomics revels a genus with tremendous synthesis potential of carbohydrate active enzymes and secondary metabolites.</title>
        <authorList>
            <person name="Sorensen T."/>
        </authorList>
    </citation>
    <scope>NUCLEOTIDE SEQUENCE [LARGE SCALE GENOMIC DNA]</scope>
    <source>
        <strain evidence="2 3">CBS 83171</strain>
    </source>
</reference>
<dbReference type="Pfam" id="PF20150">
    <property type="entry name" value="2EXR"/>
    <property type="match status" value="1"/>
</dbReference>
<evidence type="ECO:0000259" key="1">
    <source>
        <dbReference type="Pfam" id="PF20150"/>
    </source>
</evidence>
<keyword evidence="3" id="KW-1185">Reference proteome</keyword>
<proteinExistence type="predicted"/>
<dbReference type="EMBL" id="JAQQWM010000006">
    <property type="protein sequence ID" value="KAK8059982.1"/>
    <property type="molecule type" value="Genomic_DNA"/>
</dbReference>
<name>A0ABR1UM52_9PEZI</name>
<evidence type="ECO:0000313" key="3">
    <source>
        <dbReference type="Proteomes" id="UP001446871"/>
    </source>
</evidence>
<dbReference type="InterPro" id="IPR045518">
    <property type="entry name" value="2EXR"/>
</dbReference>
<dbReference type="Proteomes" id="UP001446871">
    <property type="component" value="Unassembled WGS sequence"/>
</dbReference>
<feature type="domain" description="2EXR" evidence="1">
    <location>
        <begin position="17"/>
        <end position="109"/>
    </location>
</feature>
<organism evidence="2 3">
    <name type="scientific">Apiospora saccharicola</name>
    <dbReference type="NCBI Taxonomy" id="335842"/>
    <lineage>
        <taxon>Eukaryota</taxon>
        <taxon>Fungi</taxon>
        <taxon>Dikarya</taxon>
        <taxon>Ascomycota</taxon>
        <taxon>Pezizomycotina</taxon>
        <taxon>Sordariomycetes</taxon>
        <taxon>Xylariomycetidae</taxon>
        <taxon>Amphisphaeriales</taxon>
        <taxon>Apiosporaceae</taxon>
        <taxon>Apiospora</taxon>
    </lineage>
</organism>